<accession>A0ABD2VVG1</accession>
<protein>
    <submittedName>
        <fullName evidence="3">Uncharacterized protein</fullName>
    </submittedName>
</protein>
<feature type="signal peptide" evidence="2">
    <location>
        <begin position="1"/>
        <end position="21"/>
    </location>
</feature>
<keyword evidence="4" id="KW-1185">Reference proteome</keyword>
<feature type="region of interest" description="Disordered" evidence="1">
    <location>
        <begin position="239"/>
        <end position="296"/>
    </location>
</feature>
<dbReference type="EMBL" id="JBJJXI010000172">
    <property type="protein sequence ID" value="KAL3384481.1"/>
    <property type="molecule type" value="Genomic_DNA"/>
</dbReference>
<organism evidence="3 4">
    <name type="scientific">Trichogramma kaykai</name>
    <dbReference type="NCBI Taxonomy" id="54128"/>
    <lineage>
        <taxon>Eukaryota</taxon>
        <taxon>Metazoa</taxon>
        <taxon>Ecdysozoa</taxon>
        <taxon>Arthropoda</taxon>
        <taxon>Hexapoda</taxon>
        <taxon>Insecta</taxon>
        <taxon>Pterygota</taxon>
        <taxon>Neoptera</taxon>
        <taxon>Endopterygota</taxon>
        <taxon>Hymenoptera</taxon>
        <taxon>Apocrita</taxon>
        <taxon>Proctotrupomorpha</taxon>
        <taxon>Chalcidoidea</taxon>
        <taxon>Trichogrammatidae</taxon>
        <taxon>Trichogramma</taxon>
    </lineage>
</organism>
<keyword evidence="2" id="KW-0732">Signal</keyword>
<gene>
    <name evidence="3" type="ORF">TKK_019791</name>
</gene>
<sequence>MKITTAVKSLLIIGVVKFSQSQPVPSDQPEQANGFSVNYSRPAIVLPMLQASASSNSVAPNTTQQGQNYALTVGGTPILGSRSAQLKLGSLLTGNQPVKPDQQSVSYETKQEVPQEQTQVVNNQVIKQNSPINNYEEKVSVGQVQFAEPQSNQVTNVNKVVENVPPVKYEKKNSVGQAQYHEPQNNQLVTNVKKVVENISPVKNLEKISVGQAKFAEPQIHQQVTNVKKVVENILPVSTSHHQQASTHAKLHQHKQPQVKSPQQPKLSAQPQQPHPVQEVHVQVAAPSSQKPERSLLTKLVGPPSIGVRAGINLNFS</sequence>
<reference evidence="3 4" key="1">
    <citation type="journal article" date="2024" name="bioRxiv">
        <title>A reference genome for Trichogramma kaykai: A tiny desert-dwelling parasitoid wasp with competing sex-ratio distorters.</title>
        <authorList>
            <person name="Culotta J."/>
            <person name="Lindsey A.R."/>
        </authorList>
    </citation>
    <scope>NUCLEOTIDE SEQUENCE [LARGE SCALE GENOMIC DNA]</scope>
    <source>
        <strain evidence="3 4">KSX58</strain>
    </source>
</reference>
<evidence type="ECO:0000313" key="4">
    <source>
        <dbReference type="Proteomes" id="UP001627154"/>
    </source>
</evidence>
<evidence type="ECO:0000256" key="1">
    <source>
        <dbReference type="SAM" id="MobiDB-lite"/>
    </source>
</evidence>
<evidence type="ECO:0000256" key="2">
    <source>
        <dbReference type="SAM" id="SignalP"/>
    </source>
</evidence>
<feature type="chain" id="PRO_5044836091" evidence="2">
    <location>
        <begin position="22"/>
        <end position="317"/>
    </location>
</feature>
<feature type="compositionally biased region" description="Low complexity" evidence="1">
    <location>
        <begin position="258"/>
        <end position="287"/>
    </location>
</feature>
<comment type="caution">
    <text evidence="3">The sequence shown here is derived from an EMBL/GenBank/DDBJ whole genome shotgun (WGS) entry which is preliminary data.</text>
</comment>
<dbReference type="Proteomes" id="UP001627154">
    <property type="component" value="Unassembled WGS sequence"/>
</dbReference>
<evidence type="ECO:0000313" key="3">
    <source>
        <dbReference type="EMBL" id="KAL3384481.1"/>
    </source>
</evidence>
<proteinExistence type="predicted"/>
<name>A0ABD2VVG1_9HYME</name>
<dbReference type="AlphaFoldDB" id="A0ABD2VVG1"/>